<accession>K1QXM9</accession>
<dbReference type="InParanoid" id="K1QXM9"/>
<dbReference type="InterPro" id="IPR016187">
    <property type="entry name" value="CTDL_fold"/>
</dbReference>
<evidence type="ECO:0000313" key="1">
    <source>
        <dbReference type="EMBL" id="EKC35919.1"/>
    </source>
</evidence>
<gene>
    <name evidence="1" type="ORF">CGI_10024327</name>
</gene>
<name>K1QXM9_MAGGI</name>
<dbReference type="PROSITE" id="PS50041">
    <property type="entry name" value="C_TYPE_LECTIN_2"/>
    <property type="match status" value="1"/>
</dbReference>
<dbReference type="Gene3D" id="3.10.100.10">
    <property type="entry name" value="Mannose-Binding Protein A, subunit A"/>
    <property type="match status" value="1"/>
</dbReference>
<dbReference type="Pfam" id="PF00059">
    <property type="entry name" value="Lectin_C"/>
    <property type="match status" value="1"/>
</dbReference>
<dbReference type="EMBL" id="JH816636">
    <property type="protein sequence ID" value="EKC35919.1"/>
    <property type="molecule type" value="Genomic_DNA"/>
</dbReference>
<reference evidence="1" key="1">
    <citation type="journal article" date="2012" name="Nature">
        <title>The oyster genome reveals stress adaptation and complexity of shell formation.</title>
        <authorList>
            <person name="Zhang G."/>
            <person name="Fang X."/>
            <person name="Guo X."/>
            <person name="Li L."/>
            <person name="Luo R."/>
            <person name="Xu F."/>
            <person name="Yang P."/>
            <person name="Zhang L."/>
            <person name="Wang X."/>
            <person name="Qi H."/>
            <person name="Xiong Z."/>
            <person name="Que H."/>
            <person name="Xie Y."/>
            <person name="Holland P.W."/>
            <person name="Paps J."/>
            <person name="Zhu Y."/>
            <person name="Wu F."/>
            <person name="Chen Y."/>
            <person name="Wang J."/>
            <person name="Peng C."/>
            <person name="Meng J."/>
            <person name="Yang L."/>
            <person name="Liu J."/>
            <person name="Wen B."/>
            <person name="Zhang N."/>
            <person name="Huang Z."/>
            <person name="Zhu Q."/>
            <person name="Feng Y."/>
            <person name="Mount A."/>
            <person name="Hedgecock D."/>
            <person name="Xu Z."/>
            <person name="Liu Y."/>
            <person name="Domazet-Loso T."/>
            <person name="Du Y."/>
            <person name="Sun X."/>
            <person name="Zhang S."/>
            <person name="Liu B."/>
            <person name="Cheng P."/>
            <person name="Jiang X."/>
            <person name="Li J."/>
            <person name="Fan D."/>
            <person name="Wang W."/>
            <person name="Fu W."/>
            <person name="Wang T."/>
            <person name="Wang B."/>
            <person name="Zhang J."/>
            <person name="Peng Z."/>
            <person name="Li Y."/>
            <person name="Li N."/>
            <person name="Wang J."/>
            <person name="Chen M."/>
            <person name="He Y."/>
            <person name="Tan F."/>
            <person name="Song X."/>
            <person name="Zheng Q."/>
            <person name="Huang R."/>
            <person name="Yang H."/>
            <person name="Du X."/>
            <person name="Chen L."/>
            <person name="Yang M."/>
            <person name="Gaffney P.M."/>
            <person name="Wang S."/>
            <person name="Luo L."/>
            <person name="She Z."/>
            <person name="Ming Y."/>
            <person name="Huang W."/>
            <person name="Zhang S."/>
            <person name="Huang B."/>
            <person name="Zhang Y."/>
            <person name="Qu T."/>
            <person name="Ni P."/>
            <person name="Miao G."/>
            <person name="Wang J."/>
            <person name="Wang Q."/>
            <person name="Steinberg C.E."/>
            <person name="Wang H."/>
            <person name="Li N."/>
            <person name="Qian L."/>
            <person name="Zhang G."/>
            <person name="Li Y."/>
            <person name="Yang H."/>
            <person name="Liu X."/>
            <person name="Wang J."/>
            <person name="Yin Y."/>
            <person name="Wang J."/>
        </authorList>
    </citation>
    <scope>NUCLEOTIDE SEQUENCE [LARGE SCALE GENOMIC DNA]</scope>
    <source>
        <strain evidence="1">05x7-T-G4-1.051#20</strain>
    </source>
</reference>
<dbReference type="SUPFAM" id="SSF56436">
    <property type="entry name" value="C-type lectin-like"/>
    <property type="match status" value="1"/>
</dbReference>
<protein>
    <submittedName>
        <fullName evidence="1">Uncharacterized protein</fullName>
    </submittedName>
</protein>
<dbReference type="AlphaFoldDB" id="K1QXM9"/>
<dbReference type="InterPro" id="IPR016186">
    <property type="entry name" value="C-type_lectin-like/link_sf"/>
</dbReference>
<dbReference type="InterPro" id="IPR001304">
    <property type="entry name" value="C-type_lectin-like"/>
</dbReference>
<proteinExistence type="predicted"/>
<dbReference type="HOGENOM" id="CLU_2335650_0_0_1"/>
<organism evidence="1">
    <name type="scientific">Magallana gigas</name>
    <name type="common">Pacific oyster</name>
    <name type="synonym">Crassostrea gigas</name>
    <dbReference type="NCBI Taxonomy" id="29159"/>
    <lineage>
        <taxon>Eukaryota</taxon>
        <taxon>Metazoa</taxon>
        <taxon>Spiralia</taxon>
        <taxon>Lophotrochozoa</taxon>
        <taxon>Mollusca</taxon>
        <taxon>Bivalvia</taxon>
        <taxon>Autobranchia</taxon>
        <taxon>Pteriomorphia</taxon>
        <taxon>Ostreida</taxon>
        <taxon>Ostreoidea</taxon>
        <taxon>Ostreidae</taxon>
        <taxon>Magallana</taxon>
    </lineage>
</organism>
<sequence length="98" mass="11707">MFACYLYRTYIQQNIKLSGDYWLGLHDVNAGSSREFYWHDCRPFLPSDWSRWDPVGDEPDNPSTQRCIRIFYGKWRTVECHIARRFICEAQKGISCFS</sequence>